<evidence type="ECO:0000313" key="8">
    <source>
        <dbReference type="Proteomes" id="UP001604043"/>
    </source>
</evidence>
<accession>A0ABW6ZMM3</accession>
<name>A0ABW6ZMM3_9HYPH</name>
<dbReference type="Proteomes" id="UP001604043">
    <property type="component" value="Unassembled WGS sequence"/>
</dbReference>
<keyword evidence="2" id="KW-0963">Cytoplasm</keyword>
<evidence type="ECO:0000256" key="4">
    <source>
        <dbReference type="ARBA" id="ARBA00023125"/>
    </source>
</evidence>
<evidence type="ECO:0000256" key="1">
    <source>
        <dbReference type="ARBA" id="ARBA00004496"/>
    </source>
</evidence>
<dbReference type="Pfam" id="PF22381">
    <property type="entry name" value="Staph_reg_Sar_Rot"/>
    <property type="match status" value="1"/>
</dbReference>
<dbReference type="InterPro" id="IPR000835">
    <property type="entry name" value="HTH_MarR-typ"/>
</dbReference>
<dbReference type="SUPFAM" id="SSF46785">
    <property type="entry name" value="Winged helix' DNA-binding domain"/>
    <property type="match status" value="1"/>
</dbReference>
<proteinExistence type="predicted"/>
<dbReference type="InterPro" id="IPR036390">
    <property type="entry name" value="WH_DNA-bd_sf"/>
</dbReference>
<evidence type="ECO:0000256" key="3">
    <source>
        <dbReference type="ARBA" id="ARBA00023015"/>
    </source>
</evidence>
<comment type="caution">
    <text evidence="7">The sequence shown here is derived from an EMBL/GenBank/DDBJ whole genome shotgun (WGS) entry which is preliminary data.</text>
</comment>
<gene>
    <name evidence="7" type="ORF">V5F30_22985</name>
</gene>
<dbReference type="PANTHER" id="PTHR33164">
    <property type="entry name" value="TRANSCRIPTIONAL REGULATOR, MARR FAMILY"/>
    <property type="match status" value="1"/>
</dbReference>
<dbReference type="InterPro" id="IPR036388">
    <property type="entry name" value="WH-like_DNA-bd_sf"/>
</dbReference>
<dbReference type="Gene3D" id="1.10.10.10">
    <property type="entry name" value="Winged helix-like DNA-binding domain superfamily/Winged helix DNA-binding domain"/>
    <property type="match status" value="1"/>
</dbReference>
<organism evidence="7 8">
    <name type="scientific">Xanthobacter aminoxidans</name>
    <dbReference type="NCBI Taxonomy" id="186280"/>
    <lineage>
        <taxon>Bacteria</taxon>
        <taxon>Pseudomonadati</taxon>
        <taxon>Pseudomonadota</taxon>
        <taxon>Alphaproteobacteria</taxon>
        <taxon>Hyphomicrobiales</taxon>
        <taxon>Xanthobacteraceae</taxon>
        <taxon>Xanthobacter</taxon>
    </lineage>
</organism>
<dbReference type="InterPro" id="IPR039422">
    <property type="entry name" value="MarR/SlyA-like"/>
</dbReference>
<dbReference type="SMART" id="SM00347">
    <property type="entry name" value="HTH_MARR"/>
    <property type="match status" value="1"/>
</dbReference>
<evidence type="ECO:0000256" key="2">
    <source>
        <dbReference type="ARBA" id="ARBA00022490"/>
    </source>
</evidence>
<keyword evidence="4" id="KW-0238">DNA-binding</keyword>
<sequence length="137" mass="15142">MVCFAFYAANHAFNRVYKPLLDALGLTYPQYLALVSLWTEDDRTVGSLGTALGLESSTLTPLLKRLEALGHVSRRRDGADERVVRVKLTPQGKALKEKARHIPACILAATGLNLEDVVRLQREVTALRETLEKAARA</sequence>
<dbReference type="EMBL" id="JBAFUR010000008">
    <property type="protein sequence ID" value="MFG1255093.1"/>
    <property type="molecule type" value="Genomic_DNA"/>
</dbReference>
<keyword evidence="8" id="KW-1185">Reference proteome</keyword>
<evidence type="ECO:0000256" key="5">
    <source>
        <dbReference type="ARBA" id="ARBA00023163"/>
    </source>
</evidence>
<evidence type="ECO:0000313" key="7">
    <source>
        <dbReference type="EMBL" id="MFG1255093.1"/>
    </source>
</evidence>
<dbReference type="PANTHER" id="PTHR33164:SF5">
    <property type="entry name" value="ORGANIC HYDROPEROXIDE RESISTANCE TRANSCRIPTIONAL REGULATOR"/>
    <property type="match status" value="1"/>
</dbReference>
<reference evidence="7 8" key="1">
    <citation type="submission" date="2024-02" db="EMBL/GenBank/DDBJ databases">
        <title>Expansion and revision of Xanthobacter and proposal of Roseixanthobacter gen. nov.</title>
        <authorList>
            <person name="Soltysiak M.P.M."/>
            <person name="Jalihal A."/>
            <person name="Ory A."/>
            <person name="Chrisophersen C."/>
            <person name="Lee A.D."/>
            <person name="Boulton J."/>
            <person name="Springer M."/>
        </authorList>
    </citation>
    <scope>NUCLEOTIDE SEQUENCE [LARGE SCALE GENOMIC DNA]</scope>
    <source>
        <strain evidence="7 8">CB5</strain>
    </source>
</reference>
<keyword evidence="3" id="KW-0805">Transcription regulation</keyword>
<evidence type="ECO:0000259" key="6">
    <source>
        <dbReference type="PROSITE" id="PS50995"/>
    </source>
</evidence>
<dbReference type="PRINTS" id="PR00598">
    <property type="entry name" value="HTHMARR"/>
</dbReference>
<dbReference type="PROSITE" id="PS50995">
    <property type="entry name" value="HTH_MARR_2"/>
    <property type="match status" value="1"/>
</dbReference>
<feature type="domain" description="HTH marR-type" evidence="6">
    <location>
        <begin position="1"/>
        <end position="136"/>
    </location>
</feature>
<protein>
    <submittedName>
        <fullName evidence="7">MarR family transcriptional regulator</fullName>
    </submittedName>
</protein>
<keyword evidence="5" id="KW-0804">Transcription</keyword>
<dbReference type="InterPro" id="IPR055166">
    <property type="entry name" value="Transc_reg_Sar_Rot_HTH"/>
</dbReference>
<comment type="subcellular location">
    <subcellularLocation>
        <location evidence="1">Cytoplasm</location>
    </subcellularLocation>
</comment>